<dbReference type="KEGG" id="kbs:EPA93_37110"/>
<proteinExistence type="predicted"/>
<name>A0A4P6JZN8_KTERU</name>
<feature type="domain" description="AB hydrolase-1" evidence="1">
    <location>
        <begin position="6"/>
        <end position="220"/>
    </location>
</feature>
<dbReference type="AlphaFoldDB" id="A0A4P6JZN8"/>
<evidence type="ECO:0000313" key="2">
    <source>
        <dbReference type="EMBL" id="QBD81297.1"/>
    </source>
</evidence>
<protein>
    <submittedName>
        <fullName evidence="2">Alpha/beta hydrolase</fullName>
    </submittedName>
</protein>
<dbReference type="OrthoDB" id="9775557at2"/>
<dbReference type="Gene3D" id="3.40.50.1820">
    <property type="entry name" value="alpha/beta hydrolase"/>
    <property type="match status" value="1"/>
</dbReference>
<keyword evidence="2" id="KW-0378">Hydrolase</keyword>
<evidence type="ECO:0000259" key="1">
    <source>
        <dbReference type="Pfam" id="PF12697"/>
    </source>
</evidence>
<keyword evidence="3" id="KW-1185">Reference proteome</keyword>
<dbReference type="Proteomes" id="UP000290365">
    <property type="component" value="Chromosome"/>
</dbReference>
<dbReference type="Pfam" id="PF12697">
    <property type="entry name" value="Abhydrolase_6"/>
    <property type="match status" value="1"/>
</dbReference>
<evidence type="ECO:0000313" key="3">
    <source>
        <dbReference type="Proteomes" id="UP000290365"/>
    </source>
</evidence>
<dbReference type="RefSeq" id="WP_129892358.1">
    <property type="nucleotide sequence ID" value="NZ_CP035758.1"/>
</dbReference>
<dbReference type="PANTHER" id="PTHR10992">
    <property type="entry name" value="METHYLESTERASE FAMILY MEMBER"/>
    <property type="match status" value="1"/>
</dbReference>
<dbReference type="GO" id="GO:0080032">
    <property type="term" value="F:methyl jasmonate esterase activity"/>
    <property type="evidence" value="ECO:0007669"/>
    <property type="project" value="TreeGrafter"/>
</dbReference>
<dbReference type="InterPro" id="IPR045889">
    <property type="entry name" value="MES/HNL"/>
</dbReference>
<dbReference type="PANTHER" id="PTHR10992:SF1086">
    <property type="entry name" value="AB HYDROLASE-1 DOMAIN-CONTAINING PROTEIN"/>
    <property type="match status" value="1"/>
</dbReference>
<sequence>MMATYVFVAGGGWGGFIWREVASRLRGHGHEAFTPTLTGVGERVHLASPQIDLETHVQDILGVLEYEDLHKVILVGHSYGGTVITAVAERVPERLAQLVYLNGLIPQDGQSAWDVTDPGLRARMQQRVREQGDGWRLLPPPGAPARITAHPFKPLTQPLTIQNPAAARLPHTFVYCTQIRVKGKLTIDAIAARVRAEGWHFYEVEADHMAMVTAPKAVTDILLEISEAPWLKSSRETV</sequence>
<dbReference type="GO" id="GO:0080030">
    <property type="term" value="F:methyl indole-3-acetate esterase activity"/>
    <property type="evidence" value="ECO:0007669"/>
    <property type="project" value="TreeGrafter"/>
</dbReference>
<gene>
    <name evidence="2" type="ORF">EPA93_37110</name>
</gene>
<dbReference type="SUPFAM" id="SSF53474">
    <property type="entry name" value="alpha/beta-Hydrolases"/>
    <property type="match status" value="1"/>
</dbReference>
<dbReference type="InterPro" id="IPR000073">
    <property type="entry name" value="AB_hydrolase_1"/>
</dbReference>
<dbReference type="EMBL" id="CP035758">
    <property type="protein sequence ID" value="QBD81297.1"/>
    <property type="molecule type" value="Genomic_DNA"/>
</dbReference>
<reference evidence="2 3" key="1">
    <citation type="submission" date="2019-01" db="EMBL/GenBank/DDBJ databases">
        <title>Ktedonosporobacter rubrisoli SCAWS-G2.</title>
        <authorList>
            <person name="Huang Y."/>
            <person name="Yan B."/>
        </authorList>
    </citation>
    <scope>NUCLEOTIDE SEQUENCE [LARGE SCALE GENOMIC DNA]</scope>
    <source>
        <strain evidence="2 3">SCAWS-G2</strain>
    </source>
</reference>
<organism evidence="2 3">
    <name type="scientific">Ktedonosporobacter rubrisoli</name>
    <dbReference type="NCBI Taxonomy" id="2509675"/>
    <lineage>
        <taxon>Bacteria</taxon>
        <taxon>Bacillati</taxon>
        <taxon>Chloroflexota</taxon>
        <taxon>Ktedonobacteria</taxon>
        <taxon>Ktedonobacterales</taxon>
        <taxon>Ktedonosporobacteraceae</taxon>
        <taxon>Ktedonosporobacter</taxon>
    </lineage>
</organism>
<accession>A0A4P6JZN8</accession>
<dbReference type="InterPro" id="IPR029058">
    <property type="entry name" value="AB_hydrolase_fold"/>
</dbReference>